<name>A0A6J5PUG8_9CAUD</name>
<feature type="compositionally biased region" description="Polar residues" evidence="1">
    <location>
        <begin position="604"/>
        <end position="617"/>
    </location>
</feature>
<evidence type="ECO:0000313" key="2">
    <source>
        <dbReference type="EMBL" id="CAB4175560.1"/>
    </source>
</evidence>
<feature type="region of interest" description="Disordered" evidence="1">
    <location>
        <begin position="594"/>
        <end position="630"/>
    </location>
</feature>
<reference evidence="2" key="1">
    <citation type="submission" date="2020-05" db="EMBL/GenBank/DDBJ databases">
        <authorList>
            <person name="Chiriac C."/>
            <person name="Salcher M."/>
            <person name="Ghai R."/>
            <person name="Kavagutti S V."/>
        </authorList>
    </citation>
    <scope>NUCLEOTIDE SEQUENCE</scope>
</reference>
<dbReference type="EMBL" id="LR796923">
    <property type="protein sequence ID" value="CAB4175560.1"/>
    <property type="molecule type" value="Genomic_DNA"/>
</dbReference>
<sequence>MSFEVYLRNWLNLSESKVDEATKKEDSQDKKSSEVDDILNIIESGIGGEPSDKTARATSFESIEQVLQKVDILTLEKIKDNPELQKVLLAMVAPGKVEWMSEYLTKSKKNLSSLSSDKKKTDPSLNFEGYKRFTIREADVKSRIYKMHLIFKYASDLPELDKDTNILLALKQLDSSLNTEEGQPTVKVGKIGRIDNTVNSDEFEVIDQNGESKLMKKAELASLLEKNPEIAEKAKALANDSYKKKLLKLVQRTEDTIRKEVADSLKETERVISNLPNDVKTMETLQVDWKPLLDALGYSKFFTGPIQAKEKELTKNERPSLRKKNRIKEKLMSALSSSLLPPLTNGEISEPGGDYYKLFKKLEGQNTAWLEAAIREVLVDSARISQFNNSARTAESSLEENQLAYLQISSSWIIKYIESEVDGELSKRDTDNAISKVKAITQEKEKEIKNYYLSKDFNMNNFKGIQLKPDLRLPLYQRVRLAVSEADRIAESPLKNLLKGLGQIAVGLLSSIPDRGDAAEARKNADQNKAIFNGIFSIIKGGVYGVSKQGGRDFEKGVGKVTNKLRLDAIGLTPYEKGEGPKFYKSAEKKTNEDAMAAPVSPGTGFQTPDSLPTDNMDTFALAGPGKKSKKKKIIRKVSNFNDFLKSKD</sequence>
<gene>
    <name evidence="2" type="ORF">UFOVP972_251</name>
</gene>
<protein>
    <submittedName>
        <fullName evidence="2">Uncharacterized protein</fullName>
    </submittedName>
</protein>
<accession>A0A6J5PUG8</accession>
<organism evidence="2">
    <name type="scientific">uncultured Caudovirales phage</name>
    <dbReference type="NCBI Taxonomy" id="2100421"/>
    <lineage>
        <taxon>Viruses</taxon>
        <taxon>Duplodnaviria</taxon>
        <taxon>Heunggongvirae</taxon>
        <taxon>Uroviricota</taxon>
        <taxon>Caudoviricetes</taxon>
        <taxon>Peduoviridae</taxon>
        <taxon>Maltschvirus</taxon>
        <taxon>Maltschvirus maltsch</taxon>
    </lineage>
</organism>
<evidence type="ECO:0000256" key="1">
    <source>
        <dbReference type="SAM" id="MobiDB-lite"/>
    </source>
</evidence>
<proteinExistence type="predicted"/>